<dbReference type="AlphaFoldDB" id="A0A6J8D4Z0"/>
<evidence type="ECO:0000313" key="1">
    <source>
        <dbReference type="EMBL" id="CAC5403155.1"/>
    </source>
</evidence>
<protein>
    <submittedName>
        <fullName evidence="1">Uncharacterized protein</fullName>
    </submittedName>
</protein>
<dbReference type="EMBL" id="CACVKT020006686">
    <property type="protein sequence ID" value="CAC5403155.1"/>
    <property type="molecule type" value="Genomic_DNA"/>
</dbReference>
<dbReference type="Proteomes" id="UP000507470">
    <property type="component" value="Unassembled WGS sequence"/>
</dbReference>
<dbReference type="OrthoDB" id="10063988at2759"/>
<keyword evidence="2" id="KW-1185">Reference proteome</keyword>
<gene>
    <name evidence="1" type="ORF">MCOR_37061</name>
</gene>
<reference evidence="1 2" key="1">
    <citation type="submission" date="2020-06" db="EMBL/GenBank/DDBJ databases">
        <authorList>
            <person name="Li R."/>
            <person name="Bekaert M."/>
        </authorList>
    </citation>
    <scope>NUCLEOTIDE SEQUENCE [LARGE SCALE GENOMIC DNA]</scope>
    <source>
        <strain evidence="2">wild</strain>
    </source>
</reference>
<sequence length="228" mass="25347">MLTKADLTIRSDTGRINTSPISAMQPVVRIKQGCSYPIHIQVDDEDGDKVKCRWANTIEECGEVCKGLSGSFLNEDTCILSYNATGNIGWYAVALQIEDFALQTDIYPLSSVSLQFLINVYSSSEICDSKPLIDISTDKDGAVIFILPNTTYHKTIIASTNSNQSKISEINTVSPIGMIKSALLKYGSFENKWYVNVTWNPKETDIGSHIFCYTAYDTTRYLSLLEAH</sequence>
<accession>A0A6J8D4Z0</accession>
<name>A0A6J8D4Z0_MYTCO</name>
<evidence type="ECO:0000313" key="2">
    <source>
        <dbReference type="Proteomes" id="UP000507470"/>
    </source>
</evidence>
<organism evidence="1 2">
    <name type="scientific">Mytilus coruscus</name>
    <name type="common">Sea mussel</name>
    <dbReference type="NCBI Taxonomy" id="42192"/>
    <lineage>
        <taxon>Eukaryota</taxon>
        <taxon>Metazoa</taxon>
        <taxon>Spiralia</taxon>
        <taxon>Lophotrochozoa</taxon>
        <taxon>Mollusca</taxon>
        <taxon>Bivalvia</taxon>
        <taxon>Autobranchia</taxon>
        <taxon>Pteriomorphia</taxon>
        <taxon>Mytilida</taxon>
        <taxon>Mytiloidea</taxon>
        <taxon>Mytilidae</taxon>
        <taxon>Mytilinae</taxon>
        <taxon>Mytilus</taxon>
    </lineage>
</organism>
<proteinExistence type="predicted"/>